<sequence length="182" mass="20593">MARALLTFDLDGVLCRPPFGINPGSGRQKRRDTQGKGGILWLTERWRYLGRKPMPGSLEAFARLSAHFDCVVVTARGEQARPLTERWFNRYLGRVPRIEMRPSPAETSAQFKARVVGGLRPLAHFEDDPFTAKWLAELLPRVYVVDWGRNRWLAGPNITRVRSVGDAVEELLQLAQEGRPAS</sequence>
<dbReference type="InterPro" id="IPR023214">
    <property type="entry name" value="HAD_sf"/>
</dbReference>
<reference evidence="1 2" key="1">
    <citation type="journal article" date="2023" name="ISME J.">
        <title>Thermophilic Dehalococcoidia with unusual traits shed light on an unexpected past.</title>
        <authorList>
            <person name="Palmer M."/>
            <person name="Covington J.K."/>
            <person name="Zhou E.M."/>
            <person name="Thomas S.C."/>
            <person name="Habib N."/>
            <person name="Seymour C.O."/>
            <person name="Lai D."/>
            <person name="Johnston J."/>
            <person name="Hashimi A."/>
            <person name="Jiao J.Y."/>
            <person name="Muok A.R."/>
            <person name="Liu L."/>
            <person name="Xian W.D."/>
            <person name="Zhi X.Y."/>
            <person name="Li M.M."/>
            <person name="Silva L.P."/>
            <person name="Bowen B.P."/>
            <person name="Louie K."/>
            <person name="Briegel A."/>
            <person name="Pett-Ridge J."/>
            <person name="Weber P.K."/>
            <person name="Tocheva E.I."/>
            <person name="Woyke T."/>
            <person name="Northen T.R."/>
            <person name="Mayali X."/>
            <person name="Li W.J."/>
            <person name="Hedlund B.P."/>
        </authorList>
    </citation>
    <scope>NUCLEOTIDE SEQUENCE [LARGE SCALE GENOMIC DNA]</scope>
    <source>
        <strain evidence="1 2">YIM 72310</strain>
    </source>
</reference>
<dbReference type="EMBL" id="CP115149">
    <property type="protein sequence ID" value="WBL35845.1"/>
    <property type="molecule type" value="Genomic_DNA"/>
</dbReference>
<dbReference type="SUPFAM" id="SSF56784">
    <property type="entry name" value="HAD-like"/>
    <property type="match status" value="1"/>
</dbReference>
<accession>A0ABY7M700</accession>
<organism evidence="1 2">
    <name type="scientific">Tepidiforma flava</name>
    <dbReference type="NCBI Taxonomy" id="3004094"/>
    <lineage>
        <taxon>Bacteria</taxon>
        <taxon>Bacillati</taxon>
        <taxon>Chloroflexota</taxon>
        <taxon>Tepidiformia</taxon>
        <taxon>Tepidiformales</taxon>
        <taxon>Tepidiformaceae</taxon>
        <taxon>Tepidiforma</taxon>
    </lineage>
</organism>
<dbReference type="Gene3D" id="3.40.50.1000">
    <property type="entry name" value="HAD superfamily/HAD-like"/>
    <property type="match status" value="1"/>
</dbReference>
<keyword evidence="2" id="KW-1185">Reference proteome</keyword>
<dbReference type="Proteomes" id="UP001212803">
    <property type="component" value="Chromosome"/>
</dbReference>
<proteinExistence type="predicted"/>
<evidence type="ECO:0000313" key="2">
    <source>
        <dbReference type="Proteomes" id="UP001212803"/>
    </source>
</evidence>
<gene>
    <name evidence="1" type="ORF">O0235_13905</name>
</gene>
<name>A0ABY7M700_9CHLR</name>
<dbReference type="RefSeq" id="WP_270056370.1">
    <property type="nucleotide sequence ID" value="NZ_CP115149.1"/>
</dbReference>
<evidence type="ECO:0000313" key="1">
    <source>
        <dbReference type="EMBL" id="WBL35845.1"/>
    </source>
</evidence>
<evidence type="ECO:0008006" key="3">
    <source>
        <dbReference type="Google" id="ProtNLM"/>
    </source>
</evidence>
<dbReference type="InterPro" id="IPR036412">
    <property type="entry name" value="HAD-like_sf"/>
</dbReference>
<protein>
    <recommendedName>
        <fullName evidence="3">HAD family hydrolase</fullName>
    </recommendedName>
</protein>